<evidence type="ECO:0000256" key="4">
    <source>
        <dbReference type="ARBA" id="ARBA00023004"/>
    </source>
</evidence>
<comment type="similarity">
    <text evidence="1">Belongs to the CcmH/CycL/Ccl2/NrfF family.</text>
</comment>
<keyword evidence="2" id="KW-0349">Heme</keyword>
<evidence type="ECO:0000313" key="6">
    <source>
        <dbReference type="EMBL" id="SVB37009.1"/>
    </source>
</evidence>
<feature type="non-terminal residue" evidence="6">
    <location>
        <position position="82"/>
    </location>
</feature>
<sequence>MLVLGFSPAQAATREEIKSVAEELVCLCGNCNRESLATCVCTDFAVPERETIGSALDQGQTRQQVIDSFIARFGSMGLASPP</sequence>
<organism evidence="6">
    <name type="scientific">marine metagenome</name>
    <dbReference type="NCBI Taxonomy" id="408172"/>
    <lineage>
        <taxon>unclassified sequences</taxon>
        <taxon>metagenomes</taxon>
        <taxon>ecological metagenomes</taxon>
    </lineage>
</organism>
<keyword evidence="3" id="KW-0479">Metal-binding</keyword>
<reference evidence="6" key="1">
    <citation type="submission" date="2018-05" db="EMBL/GenBank/DDBJ databases">
        <authorList>
            <person name="Lanie J.A."/>
            <person name="Ng W.-L."/>
            <person name="Kazmierczak K.M."/>
            <person name="Andrzejewski T.M."/>
            <person name="Davidsen T.M."/>
            <person name="Wayne K.J."/>
            <person name="Tettelin H."/>
            <person name="Glass J.I."/>
            <person name="Rusch D."/>
            <person name="Podicherti R."/>
            <person name="Tsui H.-C.T."/>
            <person name="Winkler M.E."/>
        </authorList>
    </citation>
    <scope>NUCLEOTIDE SEQUENCE</scope>
</reference>
<evidence type="ECO:0000256" key="2">
    <source>
        <dbReference type="ARBA" id="ARBA00022617"/>
    </source>
</evidence>
<protein>
    <recommendedName>
        <fullName evidence="5">CcmH/CycL/Ccl2/NrfF N-terminal domain-containing protein</fullName>
    </recommendedName>
</protein>
<evidence type="ECO:0000256" key="3">
    <source>
        <dbReference type="ARBA" id="ARBA00022723"/>
    </source>
</evidence>
<dbReference type="AlphaFoldDB" id="A0A382DFS3"/>
<accession>A0A382DFS3</accession>
<dbReference type="GO" id="GO:0046872">
    <property type="term" value="F:metal ion binding"/>
    <property type="evidence" value="ECO:0007669"/>
    <property type="project" value="UniProtKB-KW"/>
</dbReference>
<dbReference type="Gene3D" id="1.10.8.640">
    <property type="entry name" value="Cytochrome C biogenesis protein"/>
    <property type="match status" value="1"/>
</dbReference>
<evidence type="ECO:0000256" key="1">
    <source>
        <dbReference type="ARBA" id="ARBA00010342"/>
    </source>
</evidence>
<proteinExistence type="inferred from homology"/>
<dbReference type="InterPro" id="IPR005616">
    <property type="entry name" value="CcmH/CycL/Ccl2/NrfF_N"/>
</dbReference>
<evidence type="ECO:0000259" key="5">
    <source>
        <dbReference type="Pfam" id="PF03918"/>
    </source>
</evidence>
<gene>
    <name evidence="6" type="ORF">METZ01_LOCUS189863</name>
</gene>
<feature type="domain" description="CcmH/CycL/Ccl2/NrfF N-terminal" evidence="5">
    <location>
        <begin position="10"/>
        <end position="82"/>
    </location>
</feature>
<dbReference type="EMBL" id="UINC01039072">
    <property type="protein sequence ID" value="SVB37009.1"/>
    <property type="molecule type" value="Genomic_DNA"/>
</dbReference>
<name>A0A382DFS3_9ZZZZ</name>
<keyword evidence="4" id="KW-0408">Iron</keyword>
<dbReference type="Pfam" id="PF03918">
    <property type="entry name" value="CcmH"/>
    <property type="match status" value="1"/>
</dbReference>
<dbReference type="InterPro" id="IPR038297">
    <property type="entry name" value="CcmH/CycL/NrfF/Ccl2_sf"/>
</dbReference>